<gene>
    <name evidence="2" type="ORF">PGT21_033514</name>
</gene>
<dbReference type="EMBL" id="VSWC01000015">
    <property type="protein sequence ID" value="KAA1113556.1"/>
    <property type="molecule type" value="Genomic_DNA"/>
</dbReference>
<proteinExistence type="predicted"/>
<feature type="compositionally biased region" description="Polar residues" evidence="1">
    <location>
        <begin position="278"/>
        <end position="297"/>
    </location>
</feature>
<evidence type="ECO:0000313" key="2">
    <source>
        <dbReference type="EMBL" id="KAA1113556.1"/>
    </source>
</evidence>
<evidence type="ECO:0000313" key="3">
    <source>
        <dbReference type="Proteomes" id="UP000324748"/>
    </source>
</evidence>
<protein>
    <submittedName>
        <fullName evidence="2">Uncharacterized protein</fullName>
    </submittedName>
</protein>
<feature type="region of interest" description="Disordered" evidence="1">
    <location>
        <begin position="368"/>
        <end position="407"/>
    </location>
</feature>
<dbReference type="OrthoDB" id="2499298at2759"/>
<dbReference type="Proteomes" id="UP000324748">
    <property type="component" value="Unassembled WGS sequence"/>
</dbReference>
<comment type="caution">
    <text evidence="2">The sequence shown here is derived from an EMBL/GenBank/DDBJ whole genome shotgun (WGS) entry which is preliminary data.</text>
</comment>
<accession>A0A5B0QK27</accession>
<feature type="region of interest" description="Disordered" evidence="1">
    <location>
        <begin position="46"/>
        <end position="74"/>
    </location>
</feature>
<organism evidence="2 3">
    <name type="scientific">Puccinia graminis f. sp. tritici</name>
    <dbReference type="NCBI Taxonomy" id="56615"/>
    <lineage>
        <taxon>Eukaryota</taxon>
        <taxon>Fungi</taxon>
        <taxon>Dikarya</taxon>
        <taxon>Basidiomycota</taxon>
        <taxon>Pucciniomycotina</taxon>
        <taxon>Pucciniomycetes</taxon>
        <taxon>Pucciniales</taxon>
        <taxon>Pucciniaceae</taxon>
        <taxon>Puccinia</taxon>
    </lineage>
</organism>
<reference evidence="2 3" key="1">
    <citation type="submission" date="2019-05" db="EMBL/GenBank/DDBJ databases">
        <title>Emergence of the Ug99 lineage of the wheat stem rust pathogen through somatic hybridization.</title>
        <authorList>
            <person name="Li F."/>
            <person name="Upadhyaya N.M."/>
            <person name="Sperschneider J."/>
            <person name="Matny O."/>
            <person name="Nguyen-Phuc H."/>
            <person name="Mago R."/>
            <person name="Raley C."/>
            <person name="Miller M.E."/>
            <person name="Silverstein K.A.T."/>
            <person name="Henningsen E."/>
            <person name="Hirsch C.D."/>
            <person name="Visser B."/>
            <person name="Pretorius Z.A."/>
            <person name="Steffenson B.J."/>
            <person name="Schwessinger B."/>
            <person name="Dodds P.N."/>
            <person name="Figueroa M."/>
        </authorList>
    </citation>
    <scope>NUCLEOTIDE SEQUENCE [LARGE SCALE GENOMIC DNA]</scope>
    <source>
        <strain evidence="2">21-0</strain>
    </source>
</reference>
<dbReference type="AlphaFoldDB" id="A0A5B0QK27"/>
<sequence>MQNSPSMSVPAEKSLIRRASGLLSNIASPFANHRASFLLDTSDPISNASDDSDSDEVMMGNGWSTRGKREKTTTANSQILVETFREVHTSPEQNSPRKDIRIMTNQSALMANTKSAATGQSLLKPHSYHYQKTSSSTNSSSQGYRVASQRLSYSSRSMEQLIMCEDIKSIVESSDFQAAFNGQLNLSPILDEPNSPESDADVTYLFSPRQRAKSLQPYAASSKMERGIETTSSIGYHLESSQGQGQSPYWEVPENKRFSKEDYSTWIRFEKPIDLLSPTPSSEMASPSFLNTHNFGKQSEHPQGEIESCSMTREETQSYFGDSPIEAPFCMYTHSDLGNSSQNFGALSSAGLFIPPSNLNSLSPSLRVPKAEDHPRSGHQSLRKKISQSFKDTFGRPAQNRGATLKSKADKVSSLAYPLQIVWEM</sequence>
<feature type="region of interest" description="Disordered" evidence="1">
    <location>
        <begin position="278"/>
        <end position="315"/>
    </location>
</feature>
<keyword evidence="3" id="KW-1185">Reference proteome</keyword>
<name>A0A5B0QK27_PUCGR</name>
<evidence type="ECO:0000256" key="1">
    <source>
        <dbReference type="SAM" id="MobiDB-lite"/>
    </source>
</evidence>